<dbReference type="InterPro" id="IPR045851">
    <property type="entry name" value="AMP-bd_C_sf"/>
</dbReference>
<dbReference type="SUPFAM" id="SSF56801">
    <property type="entry name" value="Acetyl-CoA synthetase-like"/>
    <property type="match status" value="1"/>
</dbReference>
<comment type="similarity">
    <text evidence="1">Belongs to the ATP-dependent AMP-binding enzyme family.</text>
</comment>
<proteinExistence type="inferred from homology"/>
<dbReference type="Pfam" id="PF01370">
    <property type="entry name" value="Epimerase"/>
    <property type="match status" value="1"/>
</dbReference>
<comment type="caution">
    <text evidence="5">The sequence shown here is derived from an EMBL/GenBank/DDBJ whole genome shotgun (WGS) entry which is preliminary data.</text>
</comment>
<dbReference type="InterPro" id="IPR040097">
    <property type="entry name" value="FAAL/FAAC"/>
</dbReference>
<dbReference type="NCBIfam" id="NF006624">
    <property type="entry name" value="PRK09192.1"/>
    <property type="match status" value="1"/>
</dbReference>
<protein>
    <submittedName>
        <fullName evidence="5">Fatty acyl-AMP ligase</fullName>
    </submittedName>
</protein>
<dbReference type="InterPro" id="IPR042099">
    <property type="entry name" value="ANL_N_sf"/>
</dbReference>
<dbReference type="GO" id="GO:0005886">
    <property type="term" value="C:plasma membrane"/>
    <property type="evidence" value="ECO:0007669"/>
    <property type="project" value="TreeGrafter"/>
</dbReference>
<dbReference type="CDD" id="cd05931">
    <property type="entry name" value="FAAL"/>
    <property type="match status" value="1"/>
</dbReference>
<dbReference type="PANTHER" id="PTHR22754">
    <property type="entry name" value="DISCO-INTERACTING PROTEIN 2 DIP2 -RELATED"/>
    <property type="match status" value="1"/>
</dbReference>
<evidence type="ECO:0000259" key="4">
    <source>
        <dbReference type="Pfam" id="PF01370"/>
    </source>
</evidence>
<dbReference type="GO" id="GO:0016877">
    <property type="term" value="F:ligase activity, forming carbon-sulfur bonds"/>
    <property type="evidence" value="ECO:0007669"/>
    <property type="project" value="UniProtKB-ARBA"/>
</dbReference>
<dbReference type="InterPro" id="IPR000873">
    <property type="entry name" value="AMP-dep_synth/lig_dom"/>
</dbReference>
<dbReference type="GO" id="GO:0070566">
    <property type="term" value="F:adenylyltransferase activity"/>
    <property type="evidence" value="ECO:0007669"/>
    <property type="project" value="TreeGrafter"/>
</dbReference>
<feature type="domain" description="AMP-dependent synthetase/ligase" evidence="3">
    <location>
        <begin position="54"/>
        <end position="433"/>
    </location>
</feature>
<dbReference type="InterPro" id="IPR001509">
    <property type="entry name" value="Epimerase_deHydtase"/>
</dbReference>
<organism evidence="5">
    <name type="scientific">Escherichia coli</name>
    <dbReference type="NCBI Taxonomy" id="562"/>
    <lineage>
        <taxon>Bacteria</taxon>
        <taxon>Pseudomonadati</taxon>
        <taxon>Pseudomonadota</taxon>
        <taxon>Gammaproteobacteria</taxon>
        <taxon>Enterobacterales</taxon>
        <taxon>Enterobacteriaceae</taxon>
        <taxon>Escherichia</taxon>
    </lineage>
</organism>
<dbReference type="Pfam" id="PF00501">
    <property type="entry name" value="AMP-binding"/>
    <property type="match status" value="1"/>
</dbReference>
<dbReference type="InterPro" id="IPR036291">
    <property type="entry name" value="NAD(P)-bd_dom_sf"/>
</dbReference>
<dbReference type="AlphaFoldDB" id="A0A6C9QCA0"/>
<evidence type="ECO:0000313" key="5">
    <source>
        <dbReference type="EMBL" id="MSL39016.1"/>
    </source>
</evidence>
<dbReference type="Gene3D" id="3.30.300.30">
    <property type="match status" value="1"/>
</dbReference>
<dbReference type="Gene3D" id="3.40.50.12780">
    <property type="entry name" value="N-terminal domain of ligase-like"/>
    <property type="match status" value="1"/>
</dbReference>
<reference evidence="5" key="1">
    <citation type="journal article" date="2019" name="Nat. Med.">
        <title>A library of human gut bacterial isolates paired with longitudinal multiomics data enables mechanistic microbiome research.</title>
        <authorList>
            <person name="Poyet M."/>
            <person name="Groussin M."/>
            <person name="Gibbons S.M."/>
            <person name="Avila-Pacheco J."/>
            <person name="Jiang X."/>
            <person name="Kearney S.M."/>
            <person name="Perrotta A.R."/>
            <person name="Berdy B."/>
            <person name="Zhao S."/>
            <person name="Lieberman T.D."/>
            <person name="Swanson P.K."/>
            <person name="Smith M."/>
            <person name="Roesemann S."/>
            <person name="Alexander J.E."/>
            <person name="Rich S.A."/>
            <person name="Livny J."/>
            <person name="Vlamakis H."/>
            <person name="Clish C."/>
            <person name="Bullock K."/>
            <person name="Deik A."/>
            <person name="Scott J."/>
            <person name="Pierce K.A."/>
            <person name="Xavier R.J."/>
            <person name="Alm E.J."/>
        </authorList>
    </citation>
    <scope>NUCLEOTIDE SEQUENCE</scope>
    <source>
        <strain evidence="5">BIOML-A446</strain>
    </source>
</reference>
<dbReference type="PANTHER" id="PTHR22754:SF32">
    <property type="entry name" value="DISCO-INTERACTING PROTEIN 2"/>
    <property type="match status" value="1"/>
</dbReference>
<evidence type="ECO:0000256" key="2">
    <source>
        <dbReference type="ARBA" id="ARBA00022598"/>
    </source>
</evidence>
<dbReference type="GO" id="GO:0006633">
    <property type="term" value="P:fatty acid biosynthetic process"/>
    <property type="evidence" value="ECO:0007669"/>
    <property type="project" value="TreeGrafter"/>
</dbReference>
<dbReference type="EMBL" id="WKRU01000112">
    <property type="protein sequence ID" value="MSL39016.1"/>
    <property type="molecule type" value="Genomic_DNA"/>
</dbReference>
<sequence length="893" mass="98633">MISNFFVVYMSNKIFTHSLPMRYADFPTLVDALDYAALSSAGMNFYDRRCQLEDQLEYQTLKARAEAGAKRLLSLNLKNGDRVALIAETSSGFVEAFFSCQYAGLVAVPLAIPMGVGQRDSWSAKLQGLLASCQPAAIITGDEWLPLVNAATHNNNPELHVLSHAWFKALPEADVALQRPVPNDIAYLQYTSGSTRFPRGVIITHREVMANLRAISHDGIKLRPGDRCVSWLPFYHDMGLVGFLLTPVATQLSVDYLRTQDFAMRPLQWLKLISKNRGTVSVAPPFGYELCQRRVNEKDLAELDLSCWRVAGIGAEPISAEQLHQFAECFRQVNFDDKTFMPCYGLAENALAVSFSDEASGVVVNEVDRDILEYQGKAVAPDAETRAVSTFVNCGKALPEHGIEIRNEAGIPVAERVVGHICISGPSLMSGYFGDQISQDEIAATGWLDTGDLGYLLDGYLYVTGRIKDLIIIRGRNIWPQDIEYIAEQEPEIHSGDAIAFVTAQEKIILQIQCRISDEERRGQLIHARAAYPRAGSTDPKRIWRDRGYRSVAAPQYSPNVLRQACPCGSEKTLSEGLCCKPSCAGIPGMNQTVAVTGATGFIGKYIIDNLLARGFHVRALTRTARAHVNDNLIWVRGSLEDTHSLSELVAGASAVVHCAGQVRGHKEEIFTRCNVDGSLRLMQAAKESGFCQRFLFISSLAARHPELSWYANSKHVAEQRLTAMADEITLGVFRPTAVYGPGDKELKPLFDWMLRGLLPRLGTPETQLSFLHVTDFAQAVGQWLSAETVQTQTYELCDGVAGGYDWQRVRQLAADARCGSVRMVGIPLSVLTCLADISTALSRLAGKEPMLTRSKIRELTHADWSANNNRISEDINWFPGISLEHALRNGLF</sequence>
<keyword evidence="2 5" id="KW-0436">Ligase</keyword>
<name>A0A6C9QCA0_ECOLX</name>
<accession>A0A6C9QCA0</accession>
<feature type="domain" description="NAD-dependent epimerase/dehydratase" evidence="4">
    <location>
        <begin position="594"/>
        <end position="787"/>
    </location>
</feature>
<dbReference type="SUPFAM" id="SSF51735">
    <property type="entry name" value="NAD(P)-binding Rossmann-fold domains"/>
    <property type="match status" value="1"/>
</dbReference>
<dbReference type="Gene3D" id="3.40.50.720">
    <property type="entry name" value="NAD(P)-binding Rossmann-like Domain"/>
    <property type="match status" value="1"/>
</dbReference>
<evidence type="ECO:0000259" key="3">
    <source>
        <dbReference type="Pfam" id="PF00501"/>
    </source>
</evidence>
<evidence type="ECO:0000256" key="1">
    <source>
        <dbReference type="ARBA" id="ARBA00006432"/>
    </source>
</evidence>
<gene>
    <name evidence="5" type="ORF">GKE65_12380</name>
</gene>